<dbReference type="EMBL" id="JAPFFF010000063">
    <property type="protein sequence ID" value="KAK8836785.1"/>
    <property type="molecule type" value="Genomic_DNA"/>
</dbReference>
<gene>
    <name evidence="1" type="ORF">M9Y10_037307</name>
</gene>
<sequence>MDIIPFFIANIMQIKYFSSFKSTQCLIRFQINPGFLDFGSFILTNISLGYNYQEDPPCYLDKNYLSYRPNRIWHRGSYSCLFGSLIWYPDSAIPSRVQYFLTFLSLMSINNYTNPNRNVYALMAFNSSTNTRSSLLLDQRIEKDPRFPGFISTLDDGYELFWFKGVNQRIPILYTEIKQRWFDKEFLESSHKTPNNYSFSGMYAAGTNFVCWAQANFRIFDYFDFWGKADADLRFQDLKFLEGGELIPLTSMSNGEITLMGCNHEIEPTKVCENLFTMCYEHFSNLDKKCGRKKHLKIRSIKNGYLFSRQQKIPGFFQIGWLGLFSSAEVKSFTESWFTYKEGIRKWRWGDQQYSLLVAALFDADPKKHIAIWPFERMCYPYSNKSGNPMRYMKSAKHDLKFIKKTKRVQERIFLNYVK</sequence>
<keyword evidence="2" id="KW-1185">Reference proteome</keyword>
<reference evidence="1 2" key="1">
    <citation type="submission" date="2024-04" db="EMBL/GenBank/DDBJ databases">
        <title>Tritrichomonas musculus Genome.</title>
        <authorList>
            <person name="Alves-Ferreira E."/>
            <person name="Grigg M."/>
            <person name="Lorenzi H."/>
            <person name="Galac M."/>
        </authorList>
    </citation>
    <scope>NUCLEOTIDE SEQUENCE [LARGE SCALE GENOMIC DNA]</scope>
    <source>
        <strain evidence="1 2">EAF2021</strain>
    </source>
</reference>
<evidence type="ECO:0000313" key="2">
    <source>
        <dbReference type="Proteomes" id="UP001470230"/>
    </source>
</evidence>
<proteinExistence type="predicted"/>
<comment type="caution">
    <text evidence="1">The sequence shown here is derived from an EMBL/GenBank/DDBJ whole genome shotgun (WGS) entry which is preliminary data.</text>
</comment>
<organism evidence="1 2">
    <name type="scientific">Tritrichomonas musculus</name>
    <dbReference type="NCBI Taxonomy" id="1915356"/>
    <lineage>
        <taxon>Eukaryota</taxon>
        <taxon>Metamonada</taxon>
        <taxon>Parabasalia</taxon>
        <taxon>Tritrichomonadida</taxon>
        <taxon>Tritrichomonadidae</taxon>
        <taxon>Tritrichomonas</taxon>
    </lineage>
</organism>
<dbReference type="Proteomes" id="UP001470230">
    <property type="component" value="Unassembled WGS sequence"/>
</dbReference>
<protein>
    <submittedName>
        <fullName evidence="1">Uncharacterized protein</fullName>
    </submittedName>
</protein>
<evidence type="ECO:0000313" key="1">
    <source>
        <dbReference type="EMBL" id="KAK8836785.1"/>
    </source>
</evidence>
<accession>A0ABR2GSB1</accession>
<name>A0ABR2GSB1_9EUKA</name>